<dbReference type="AlphaFoldDB" id="A0A9N9SAS3"/>
<dbReference type="PROSITE" id="PS01359">
    <property type="entry name" value="ZF_PHD_1"/>
    <property type="match status" value="1"/>
</dbReference>
<evidence type="ECO:0000256" key="5">
    <source>
        <dbReference type="SAM" id="Coils"/>
    </source>
</evidence>
<feature type="domain" description="PHD-type" evidence="6">
    <location>
        <begin position="2"/>
        <end position="60"/>
    </location>
</feature>
<keyword evidence="1" id="KW-0479">Metal-binding</keyword>
<reference evidence="7" key="2">
    <citation type="submission" date="2022-10" db="EMBL/GenBank/DDBJ databases">
        <authorList>
            <consortium name="ENA_rothamsted_submissions"/>
            <consortium name="culmorum"/>
            <person name="King R."/>
        </authorList>
    </citation>
    <scope>NUCLEOTIDE SEQUENCE</scope>
</reference>
<accession>A0A9N9SAS3</accession>
<dbReference type="InterPro" id="IPR013083">
    <property type="entry name" value="Znf_RING/FYVE/PHD"/>
</dbReference>
<feature type="coiled-coil region" evidence="5">
    <location>
        <begin position="137"/>
        <end position="164"/>
    </location>
</feature>
<evidence type="ECO:0000256" key="2">
    <source>
        <dbReference type="ARBA" id="ARBA00022771"/>
    </source>
</evidence>
<sequence length="194" mass="21650">MQSICNTCVQTITKKSPGIQCSGFCKYSYHQKCVGLTIDKFKLLKAIPGSNWKCPTCSAVPATSPQHVDTPSVSSTVDVFDDNDHNSGGRGEMSVANVIIQIRNELRAFRLKQDELVDSVSFCSNKITDFEKTLGDVKGLVEKFDAMKEENEDLKKQVISLDSRMNMLEQYSRMNNVEIQGATERKDENLISVV</sequence>
<name>A0A9N9SAS3_PHACE</name>
<dbReference type="Gene3D" id="3.30.40.10">
    <property type="entry name" value="Zinc/RING finger domain, C3HC4 (zinc finger)"/>
    <property type="match status" value="1"/>
</dbReference>
<dbReference type="InterPro" id="IPR001965">
    <property type="entry name" value="Znf_PHD"/>
</dbReference>
<dbReference type="Pfam" id="PF00628">
    <property type="entry name" value="PHD"/>
    <property type="match status" value="1"/>
</dbReference>
<dbReference type="EMBL" id="OU896718">
    <property type="protein sequence ID" value="CAG9815513.1"/>
    <property type="molecule type" value="Genomic_DNA"/>
</dbReference>
<keyword evidence="3" id="KW-0862">Zinc</keyword>
<reference evidence="7" key="1">
    <citation type="submission" date="2022-01" db="EMBL/GenBank/DDBJ databases">
        <authorList>
            <person name="King R."/>
        </authorList>
    </citation>
    <scope>NUCLEOTIDE SEQUENCE</scope>
</reference>
<dbReference type="OrthoDB" id="6761697at2759"/>
<evidence type="ECO:0000313" key="7">
    <source>
        <dbReference type="EMBL" id="CAG9815513.1"/>
    </source>
</evidence>
<evidence type="ECO:0000256" key="1">
    <source>
        <dbReference type="ARBA" id="ARBA00022723"/>
    </source>
</evidence>
<keyword evidence="2 4" id="KW-0863">Zinc-finger</keyword>
<dbReference type="PROSITE" id="PS50016">
    <property type="entry name" value="ZF_PHD_2"/>
    <property type="match status" value="1"/>
</dbReference>
<evidence type="ECO:0000259" key="6">
    <source>
        <dbReference type="PROSITE" id="PS50016"/>
    </source>
</evidence>
<keyword evidence="8" id="KW-1185">Reference proteome</keyword>
<dbReference type="GO" id="GO:0008270">
    <property type="term" value="F:zinc ion binding"/>
    <property type="evidence" value="ECO:0007669"/>
    <property type="project" value="UniProtKB-KW"/>
</dbReference>
<proteinExistence type="predicted"/>
<evidence type="ECO:0000256" key="4">
    <source>
        <dbReference type="PROSITE-ProRule" id="PRU00146"/>
    </source>
</evidence>
<dbReference type="SUPFAM" id="SSF57903">
    <property type="entry name" value="FYVE/PHD zinc finger"/>
    <property type="match status" value="1"/>
</dbReference>
<evidence type="ECO:0000256" key="3">
    <source>
        <dbReference type="ARBA" id="ARBA00022833"/>
    </source>
</evidence>
<dbReference type="InterPro" id="IPR019786">
    <property type="entry name" value="Zinc_finger_PHD-type_CS"/>
</dbReference>
<keyword evidence="5" id="KW-0175">Coiled coil</keyword>
<dbReference type="InterPro" id="IPR019787">
    <property type="entry name" value="Znf_PHD-finger"/>
</dbReference>
<dbReference type="InterPro" id="IPR011011">
    <property type="entry name" value="Znf_FYVE_PHD"/>
</dbReference>
<organism evidence="7 8">
    <name type="scientific">Phaedon cochleariae</name>
    <name type="common">Mustard beetle</name>
    <dbReference type="NCBI Taxonomy" id="80249"/>
    <lineage>
        <taxon>Eukaryota</taxon>
        <taxon>Metazoa</taxon>
        <taxon>Ecdysozoa</taxon>
        <taxon>Arthropoda</taxon>
        <taxon>Hexapoda</taxon>
        <taxon>Insecta</taxon>
        <taxon>Pterygota</taxon>
        <taxon>Neoptera</taxon>
        <taxon>Endopterygota</taxon>
        <taxon>Coleoptera</taxon>
        <taxon>Polyphaga</taxon>
        <taxon>Cucujiformia</taxon>
        <taxon>Chrysomeloidea</taxon>
        <taxon>Chrysomelidae</taxon>
        <taxon>Chrysomelinae</taxon>
        <taxon>Chrysomelini</taxon>
        <taxon>Phaedon</taxon>
    </lineage>
</organism>
<evidence type="ECO:0000313" key="8">
    <source>
        <dbReference type="Proteomes" id="UP001153737"/>
    </source>
</evidence>
<dbReference type="SMART" id="SM00249">
    <property type="entry name" value="PHD"/>
    <property type="match status" value="1"/>
</dbReference>
<protein>
    <recommendedName>
        <fullName evidence="6">PHD-type domain-containing protein</fullName>
    </recommendedName>
</protein>
<dbReference type="Proteomes" id="UP001153737">
    <property type="component" value="Chromosome 12"/>
</dbReference>
<gene>
    <name evidence="7" type="ORF">PHAECO_LOCUS3045</name>
</gene>